<evidence type="ECO:0000313" key="2">
    <source>
        <dbReference type="EMBL" id="KAK0671733.1"/>
    </source>
</evidence>
<name>A0AA40DCK9_9PEZI</name>
<feature type="compositionally biased region" description="Basic and acidic residues" evidence="1">
    <location>
        <begin position="194"/>
        <end position="209"/>
    </location>
</feature>
<feature type="region of interest" description="Disordered" evidence="1">
    <location>
        <begin position="93"/>
        <end position="121"/>
    </location>
</feature>
<evidence type="ECO:0000313" key="3">
    <source>
        <dbReference type="Proteomes" id="UP001174997"/>
    </source>
</evidence>
<evidence type="ECO:0000256" key="1">
    <source>
        <dbReference type="SAM" id="MobiDB-lite"/>
    </source>
</evidence>
<dbReference type="AlphaFoldDB" id="A0AA40DCK9"/>
<feature type="non-terminal residue" evidence="2">
    <location>
        <position position="1"/>
    </location>
</feature>
<comment type="caution">
    <text evidence="2">The sequence shown here is derived from an EMBL/GenBank/DDBJ whole genome shotgun (WGS) entry which is preliminary data.</text>
</comment>
<sequence length="586" mass="66984">TNLTVHPNVHLIVTATRQSPRHSNTTNHRPPKSTFHQYLNTRKELENKMEQRVKEEVEAETTKLKAKISRLDEAYKAAKQEKEAAEVRYMGLANRSYDPPSSSPRSPTPSETNYKEKWEEERDFRRELQEDYNQLQAEAEENATCASELRKELAQSDSDRKEMAGQLARKKQQLQDVRDELRDTQKDLAAANKTKKEASRKADHLEKENRRLQDEIEKCKAEKDEYKKKVSDAIQSRSKIKSELQRYQELARQNESDREEALRQLEQCRTAVKAAESRTRELEEAEDTVKSRESEWRFVQSRLVDVRTLDDDDWNETHRLIVDGGNVLERSAPAPAAPQPWEPWPFSGEPAPTLPTIEAVCVAIRSETSLKGRICFLLHQLNRMLAQAPSANVSLVETSLCRAWERFDYDADPYLADAALMCTAQAMELARLFGPVEQLEDLVGGLLKRDGTGWLQKLHVAMTLDKVEDHYRTYGMFCEGIKYGLMAPVNRPDDATVVDATRRRMHHFIFGGNFEVEITTSDEPRVIGVCTAKMADNNDLKFIFSMAELEQLRVNLDTWYDSVHGEGAAELVNARSIAAANASEQD</sequence>
<feature type="compositionally biased region" description="Basic and acidic residues" evidence="1">
    <location>
        <begin position="176"/>
        <end position="186"/>
    </location>
</feature>
<dbReference type="PANTHER" id="PTHR23159:SF31">
    <property type="entry name" value="CENTROSOME-ASSOCIATED PROTEIN CEP250 ISOFORM X1"/>
    <property type="match status" value="1"/>
</dbReference>
<dbReference type="EMBL" id="JAULSY010000019">
    <property type="protein sequence ID" value="KAK0671733.1"/>
    <property type="molecule type" value="Genomic_DNA"/>
</dbReference>
<gene>
    <name evidence="2" type="ORF">QBC41DRAFT_384865</name>
</gene>
<proteinExistence type="predicted"/>
<reference evidence="2" key="1">
    <citation type="submission" date="2023-06" db="EMBL/GenBank/DDBJ databases">
        <title>Genome-scale phylogeny and comparative genomics of the fungal order Sordariales.</title>
        <authorList>
            <consortium name="Lawrence Berkeley National Laboratory"/>
            <person name="Hensen N."/>
            <person name="Bonometti L."/>
            <person name="Westerberg I."/>
            <person name="Brannstrom I.O."/>
            <person name="Guillou S."/>
            <person name="Cros-Aarteil S."/>
            <person name="Calhoun S."/>
            <person name="Haridas S."/>
            <person name="Kuo A."/>
            <person name="Mondo S."/>
            <person name="Pangilinan J."/>
            <person name="Riley R."/>
            <person name="Labutti K."/>
            <person name="Andreopoulos B."/>
            <person name="Lipzen A."/>
            <person name="Chen C."/>
            <person name="Yanf M."/>
            <person name="Daum C."/>
            <person name="Ng V."/>
            <person name="Clum A."/>
            <person name="Steindorff A."/>
            <person name="Ohm R."/>
            <person name="Martin F."/>
            <person name="Silar P."/>
            <person name="Natvig D."/>
            <person name="Lalanne C."/>
            <person name="Gautier V."/>
            <person name="Ament-Velasquez S.L."/>
            <person name="Kruys A."/>
            <person name="Hutchinson M.I."/>
            <person name="Powell A.J."/>
            <person name="Barry K."/>
            <person name="Miller A.N."/>
            <person name="Grigoriev I.V."/>
            <person name="Debuchy R."/>
            <person name="Gladieux P."/>
            <person name="Thoren M.H."/>
            <person name="Johannesson H."/>
        </authorList>
    </citation>
    <scope>NUCLEOTIDE SEQUENCE</scope>
    <source>
        <strain evidence="2">CBS 307.81</strain>
    </source>
</reference>
<dbReference type="Proteomes" id="UP001174997">
    <property type="component" value="Unassembled WGS sequence"/>
</dbReference>
<protein>
    <submittedName>
        <fullName evidence="2">Uncharacterized protein</fullName>
    </submittedName>
</protein>
<accession>A0AA40DCK9</accession>
<organism evidence="2 3">
    <name type="scientific">Cercophora samala</name>
    <dbReference type="NCBI Taxonomy" id="330535"/>
    <lineage>
        <taxon>Eukaryota</taxon>
        <taxon>Fungi</taxon>
        <taxon>Dikarya</taxon>
        <taxon>Ascomycota</taxon>
        <taxon>Pezizomycotina</taxon>
        <taxon>Sordariomycetes</taxon>
        <taxon>Sordariomycetidae</taxon>
        <taxon>Sordariales</taxon>
        <taxon>Lasiosphaeriaceae</taxon>
        <taxon>Cercophora</taxon>
    </lineage>
</organism>
<keyword evidence="3" id="KW-1185">Reference proteome</keyword>
<feature type="region of interest" description="Disordered" evidence="1">
    <location>
        <begin position="139"/>
        <end position="209"/>
    </location>
</feature>
<dbReference type="PANTHER" id="PTHR23159">
    <property type="entry name" value="CENTROSOMAL PROTEIN 2"/>
    <property type="match status" value="1"/>
</dbReference>
<feature type="compositionally biased region" description="Basic and acidic residues" evidence="1">
    <location>
        <begin position="148"/>
        <end position="163"/>
    </location>
</feature>
<feature type="region of interest" description="Disordered" evidence="1">
    <location>
        <begin position="15"/>
        <end position="34"/>
    </location>
</feature>
<feature type="compositionally biased region" description="Low complexity" evidence="1">
    <location>
        <begin position="99"/>
        <end position="110"/>
    </location>
</feature>